<keyword evidence="3" id="KW-1185">Reference proteome</keyword>
<feature type="region of interest" description="Disordered" evidence="1">
    <location>
        <begin position="66"/>
        <end position="99"/>
    </location>
</feature>
<evidence type="ECO:0000256" key="1">
    <source>
        <dbReference type="SAM" id="MobiDB-lite"/>
    </source>
</evidence>
<protein>
    <submittedName>
        <fullName evidence="2">Uncharacterized protein</fullName>
    </submittedName>
</protein>
<accession>A0A564XX25</accession>
<dbReference type="AlphaFoldDB" id="A0A564XX25"/>
<reference evidence="2 3" key="1">
    <citation type="submission" date="2019-07" db="EMBL/GenBank/DDBJ databases">
        <authorList>
            <person name="Jastrzebski P J."/>
            <person name="Paukszto L."/>
            <person name="Jastrzebski P J."/>
        </authorList>
    </citation>
    <scope>NUCLEOTIDE SEQUENCE [LARGE SCALE GENOMIC DNA]</scope>
    <source>
        <strain evidence="2 3">WMS-il1</strain>
    </source>
</reference>
<dbReference type="Proteomes" id="UP000321570">
    <property type="component" value="Unassembled WGS sequence"/>
</dbReference>
<feature type="non-terminal residue" evidence="2">
    <location>
        <position position="1"/>
    </location>
</feature>
<proteinExistence type="predicted"/>
<organism evidence="2 3">
    <name type="scientific">Hymenolepis diminuta</name>
    <name type="common">Rat tapeworm</name>
    <dbReference type="NCBI Taxonomy" id="6216"/>
    <lineage>
        <taxon>Eukaryota</taxon>
        <taxon>Metazoa</taxon>
        <taxon>Spiralia</taxon>
        <taxon>Lophotrochozoa</taxon>
        <taxon>Platyhelminthes</taxon>
        <taxon>Cestoda</taxon>
        <taxon>Eucestoda</taxon>
        <taxon>Cyclophyllidea</taxon>
        <taxon>Hymenolepididae</taxon>
        <taxon>Hymenolepis</taxon>
    </lineage>
</organism>
<evidence type="ECO:0000313" key="2">
    <source>
        <dbReference type="EMBL" id="VUZ38803.1"/>
    </source>
</evidence>
<name>A0A564XX25_HYMDI</name>
<sequence>TELSQGGQLTTCFHVQHFHRLHIFPTANNIHTHLEINSKRKTTVFSIDWREGTQLPLLASPYTSSFPITRPPRQQLRGVKSRPISSYSTHDQEDGVWNVDSSTPFSIFNHG</sequence>
<evidence type="ECO:0000313" key="3">
    <source>
        <dbReference type="Proteomes" id="UP000321570"/>
    </source>
</evidence>
<dbReference type="EMBL" id="CABIJS010000007">
    <property type="protein sequence ID" value="VUZ38803.1"/>
    <property type="molecule type" value="Genomic_DNA"/>
</dbReference>
<gene>
    <name evidence="2" type="ORF">WMSIL1_LOCUS183</name>
</gene>